<gene>
    <name evidence="2" type="ORF">RF11_16141</name>
</gene>
<evidence type="ECO:0000313" key="2">
    <source>
        <dbReference type="EMBL" id="KII70609.1"/>
    </source>
</evidence>
<feature type="region of interest" description="Disordered" evidence="1">
    <location>
        <begin position="104"/>
        <end position="144"/>
    </location>
</feature>
<protein>
    <submittedName>
        <fullName evidence="2">Uncharacterized protein</fullName>
    </submittedName>
</protein>
<organism evidence="2 3">
    <name type="scientific">Thelohanellus kitauei</name>
    <name type="common">Myxosporean</name>
    <dbReference type="NCBI Taxonomy" id="669202"/>
    <lineage>
        <taxon>Eukaryota</taxon>
        <taxon>Metazoa</taxon>
        <taxon>Cnidaria</taxon>
        <taxon>Myxozoa</taxon>
        <taxon>Myxosporea</taxon>
        <taxon>Bivalvulida</taxon>
        <taxon>Platysporina</taxon>
        <taxon>Myxobolidae</taxon>
        <taxon>Thelohanellus</taxon>
    </lineage>
</organism>
<name>A0A0C2IYL5_THEKT</name>
<proteinExistence type="predicted"/>
<sequence>MILDGDTRKLDGSTSNAEIAIYPKNTDVIYRRQDDLSATILRKHEVIDGALHDFAKNTVARLSQLEAKVDMLSLMLQLQSAADIRSLTPNCSQVGLGHTNSKKKLALTPLDQPEPTAVRATDDESPEIPSTKKKKSGKTSPEQAIQRRMNLVSVTANPLLNIVNGVACLYAPRLCLIRLICDSGNDYASYCSLKKHLKSNHDGSLMLT</sequence>
<reference evidence="2 3" key="1">
    <citation type="journal article" date="2014" name="Genome Biol. Evol.">
        <title>The genome of the myxosporean Thelohanellus kitauei shows adaptations to nutrient acquisition within its fish host.</title>
        <authorList>
            <person name="Yang Y."/>
            <person name="Xiong J."/>
            <person name="Zhou Z."/>
            <person name="Huo F."/>
            <person name="Miao W."/>
            <person name="Ran C."/>
            <person name="Liu Y."/>
            <person name="Zhang J."/>
            <person name="Feng J."/>
            <person name="Wang M."/>
            <person name="Wang M."/>
            <person name="Wang L."/>
            <person name="Yao B."/>
        </authorList>
    </citation>
    <scope>NUCLEOTIDE SEQUENCE [LARGE SCALE GENOMIC DNA]</scope>
    <source>
        <strain evidence="2">Wuqing</strain>
    </source>
</reference>
<keyword evidence="3" id="KW-1185">Reference proteome</keyword>
<dbReference type="Proteomes" id="UP000031668">
    <property type="component" value="Unassembled WGS sequence"/>
</dbReference>
<dbReference type="AlphaFoldDB" id="A0A0C2IYL5"/>
<comment type="caution">
    <text evidence="2">The sequence shown here is derived from an EMBL/GenBank/DDBJ whole genome shotgun (WGS) entry which is preliminary data.</text>
</comment>
<evidence type="ECO:0000256" key="1">
    <source>
        <dbReference type="SAM" id="MobiDB-lite"/>
    </source>
</evidence>
<dbReference type="EMBL" id="JWZT01002012">
    <property type="protein sequence ID" value="KII70609.1"/>
    <property type="molecule type" value="Genomic_DNA"/>
</dbReference>
<evidence type="ECO:0000313" key="3">
    <source>
        <dbReference type="Proteomes" id="UP000031668"/>
    </source>
</evidence>
<accession>A0A0C2IYL5</accession>